<name>A0ABV3ZXE1_9BURK</name>
<dbReference type="InterPro" id="IPR010982">
    <property type="entry name" value="Lambda_DNA-bd_dom_sf"/>
</dbReference>
<proteinExistence type="predicted"/>
<evidence type="ECO:0000313" key="2">
    <source>
        <dbReference type="Proteomes" id="UP001561046"/>
    </source>
</evidence>
<accession>A0ABV3ZXE1</accession>
<comment type="caution">
    <text evidence="1">The sequence shown here is derived from an EMBL/GenBank/DDBJ whole genome shotgun (WGS) entry which is preliminary data.</text>
</comment>
<sequence>MKAKLHKIEDLCNLGFIPKPAVALESLPRPVKESLEILGHHLRLSRKRRGESLRAWALRMDTSVPTLSAIEKGDPRVSMGVYATALWLVGRDKALRDLASPENDARALVQEVSAIPHDNERTMTRADKREVALFAFLAKQAKAPDEEQLLSQDFDEATRENLGFLVLLLAITVERYASLEAITKLNCVATQLLGPRLNNED</sequence>
<organism evidence="1 2">
    <name type="scientific">Comamonas guangdongensis</name>
    <dbReference type="NCBI Taxonomy" id="510515"/>
    <lineage>
        <taxon>Bacteria</taxon>
        <taxon>Pseudomonadati</taxon>
        <taxon>Pseudomonadota</taxon>
        <taxon>Betaproteobacteria</taxon>
        <taxon>Burkholderiales</taxon>
        <taxon>Comamonadaceae</taxon>
        <taxon>Comamonas</taxon>
    </lineage>
</organism>
<dbReference type="EMBL" id="JBFYGN010000017">
    <property type="protein sequence ID" value="MEX8194148.1"/>
    <property type="molecule type" value="Genomic_DNA"/>
</dbReference>
<dbReference type="Proteomes" id="UP001561046">
    <property type="component" value="Unassembled WGS sequence"/>
</dbReference>
<keyword evidence="2" id="KW-1185">Reference proteome</keyword>
<dbReference type="SUPFAM" id="SSF47413">
    <property type="entry name" value="lambda repressor-like DNA-binding domains"/>
    <property type="match status" value="1"/>
</dbReference>
<gene>
    <name evidence="1" type="ORF">AB6724_15000</name>
</gene>
<reference evidence="1 2" key="1">
    <citation type="journal article" date="2013" name="Int. J. Syst. Evol. Microbiol.">
        <title>Comamonas guangdongensis sp. nov., isolated from subterranean forest sediment, and emended description of the genus Comamonas.</title>
        <authorList>
            <person name="Zhang J."/>
            <person name="Wang Y."/>
            <person name="Zhou S."/>
            <person name="Wu C."/>
            <person name="He J."/>
            <person name="Li F."/>
        </authorList>
    </citation>
    <scope>NUCLEOTIDE SEQUENCE [LARGE SCALE GENOMIC DNA]</scope>
    <source>
        <strain evidence="1 2">CCTCC AB2011133</strain>
    </source>
</reference>
<evidence type="ECO:0000313" key="1">
    <source>
        <dbReference type="EMBL" id="MEX8194148.1"/>
    </source>
</evidence>
<dbReference type="RefSeq" id="WP_369339329.1">
    <property type="nucleotide sequence ID" value="NZ_JBFYGN010000017.1"/>
</dbReference>
<protein>
    <submittedName>
        <fullName evidence="1">Helix-turn-helix domain-containing protein</fullName>
    </submittedName>
</protein>
<dbReference type="Gene3D" id="1.10.260.40">
    <property type="entry name" value="lambda repressor-like DNA-binding domains"/>
    <property type="match status" value="1"/>
</dbReference>
<dbReference type="Pfam" id="PF13560">
    <property type="entry name" value="HTH_31"/>
    <property type="match status" value="1"/>
</dbReference>